<name>A0ABT9ZHM4_9BACI</name>
<sequence length="81" mass="9093">MKKKTLWLPLSAALFSTGLLYAIGNMFDITYLSWTFYKENPSEGIAFESGGSLIPIMIGFIVGFITEKIMKIKHKDDSNLV</sequence>
<organism evidence="2 3">
    <name type="scientific">Metabacillus malikii</name>
    <dbReference type="NCBI Taxonomy" id="1504265"/>
    <lineage>
        <taxon>Bacteria</taxon>
        <taxon>Bacillati</taxon>
        <taxon>Bacillota</taxon>
        <taxon>Bacilli</taxon>
        <taxon>Bacillales</taxon>
        <taxon>Bacillaceae</taxon>
        <taxon>Metabacillus</taxon>
    </lineage>
</organism>
<evidence type="ECO:0000313" key="2">
    <source>
        <dbReference type="EMBL" id="MDQ0231792.1"/>
    </source>
</evidence>
<feature type="transmembrane region" description="Helical" evidence="1">
    <location>
        <begin position="46"/>
        <end position="65"/>
    </location>
</feature>
<dbReference type="RefSeq" id="WP_307343345.1">
    <property type="nucleotide sequence ID" value="NZ_JAUSUD010000015.1"/>
</dbReference>
<evidence type="ECO:0000256" key="1">
    <source>
        <dbReference type="SAM" id="Phobius"/>
    </source>
</evidence>
<keyword evidence="1" id="KW-0812">Transmembrane</keyword>
<accession>A0ABT9ZHM4</accession>
<keyword evidence="1" id="KW-1133">Transmembrane helix</keyword>
<dbReference type="EMBL" id="JAUSUD010000015">
    <property type="protein sequence ID" value="MDQ0231792.1"/>
    <property type="molecule type" value="Genomic_DNA"/>
</dbReference>
<gene>
    <name evidence="2" type="ORF">J2S19_003077</name>
</gene>
<reference evidence="2 3" key="1">
    <citation type="submission" date="2023-07" db="EMBL/GenBank/DDBJ databases">
        <title>Genomic Encyclopedia of Type Strains, Phase IV (KMG-IV): sequencing the most valuable type-strain genomes for metagenomic binning, comparative biology and taxonomic classification.</title>
        <authorList>
            <person name="Goeker M."/>
        </authorList>
    </citation>
    <scope>NUCLEOTIDE SEQUENCE [LARGE SCALE GENOMIC DNA]</scope>
    <source>
        <strain evidence="2 3">DSM 29005</strain>
    </source>
</reference>
<keyword evidence="3" id="KW-1185">Reference proteome</keyword>
<protein>
    <submittedName>
        <fullName evidence="2">Uncharacterized protein</fullName>
    </submittedName>
</protein>
<dbReference type="Proteomes" id="UP001234495">
    <property type="component" value="Unassembled WGS sequence"/>
</dbReference>
<keyword evidence="1" id="KW-0472">Membrane</keyword>
<evidence type="ECO:0000313" key="3">
    <source>
        <dbReference type="Proteomes" id="UP001234495"/>
    </source>
</evidence>
<comment type="caution">
    <text evidence="2">The sequence shown here is derived from an EMBL/GenBank/DDBJ whole genome shotgun (WGS) entry which is preliminary data.</text>
</comment>
<proteinExistence type="predicted"/>